<evidence type="ECO:0000256" key="5">
    <source>
        <dbReference type="ARBA" id="ARBA00022980"/>
    </source>
</evidence>
<evidence type="ECO:0000256" key="4">
    <source>
        <dbReference type="ARBA" id="ARBA00022884"/>
    </source>
</evidence>
<dbReference type="GO" id="GO:0070181">
    <property type="term" value="F:small ribosomal subunit rRNA binding"/>
    <property type="evidence" value="ECO:0007669"/>
    <property type="project" value="TreeGrafter"/>
</dbReference>
<dbReference type="GO" id="GO:0003735">
    <property type="term" value="F:structural constituent of ribosome"/>
    <property type="evidence" value="ECO:0007669"/>
    <property type="project" value="InterPro"/>
</dbReference>
<evidence type="ECO:0000313" key="9">
    <source>
        <dbReference type="EMBL" id="RVT93932.1"/>
    </source>
</evidence>
<dbReference type="Pfam" id="PF01649">
    <property type="entry name" value="Ribosomal_S20p"/>
    <property type="match status" value="1"/>
</dbReference>
<dbReference type="Gene3D" id="1.20.58.110">
    <property type="entry name" value="Ribosomal protein S20"/>
    <property type="match status" value="1"/>
</dbReference>
<protein>
    <recommendedName>
        <fullName evidence="7 8">Small ribosomal subunit protein bS20</fullName>
    </recommendedName>
</protein>
<organism evidence="9 10">
    <name type="scientific">Sphingomonas crocodyli</name>
    <dbReference type="NCBI Taxonomy" id="1979270"/>
    <lineage>
        <taxon>Bacteria</taxon>
        <taxon>Pseudomonadati</taxon>
        <taxon>Pseudomonadota</taxon>
        <taxon>Alphaproteobacteria</taxon>
        <taxon>Sphingomonadales</taxon>
        <taxon>Sphingomonadaceae</taxon>
        <taxon>Sphingomonas</taxon>
    </lineage>
</organism>
<dbReference type="GO" id="GO:0015935">
    <property type="term" value="C:small ribosomal subunit"/>
    <property type="evidence" value="ECO:0007669"/>
    <property type="project" value="TreeGrafter"/>
</dbReference>
<sequence>MANTPQAKKRIRRNDRRAEINGARVSRIRTFVKKVEAAISSGDKSAATAALAAAQPELYRGVSKGVLHKNTVSRKFSRLTKAIAALG</sequence>
<keyword evidence="10" id="KW-1185">Reference proteome</keyword>
<dbReference type="HAMAP" id="MF_00500">
    <property type="entry name" value="Ribosomal_bS20"/>
    <property type="match status" value="1"/>
</dbReference>
<dbReference type="EMBL" id="SACN01000001">
    <property type="protein sequence ID" value="RVT93932.1"/>
    <property type="molecule type" value="Genomic_DNA"/>
</dbReference>
<gene>
    <name evidence="8" type="primary">rpsT</name>
    <name evidence="9" type="ORF">EOD43_08740</name>
</gene>
<dbReference type="PANTHER" id="PTHR33398:SF1">
    <property type="entry name" value="SMALL RIBOSOMAL SUBUNIT PROTEIN BS20C"/>
    <property type="match status" value="1"/>
</dbReference>
<keyword evidence="6 8" id="KW-0687">Ribonucleoprotein</keyword>
<evidence type="ECO:0000256" key="2">
    <source>
        <dbReference type="ARBA" id="ARBA00007634"/>
    </source>
</evidence>
<dbReference type="Proteomes" id="UP000282971">
    <property type="component" value="Unassembled WGS sequence"/>
</dbReference>
<dbReference type="GO" id="GO:0006412">
    <property type="term" value="P:translation"/>
    <property type="evidence" value="ECO:0007669"/>
    <property type="project" value="UniProtKB-UniRule"/>
</dbReference>
<dbReference type="InterPro" id="IPR036510">
    <property type="entry name" value="Ribosomal_bS20_sf"/>
</dbReference>
<evidence type="ECO:0000256" key="6">
    <source>
        <dbReference type="ARBA" id="ARBA00023274"/>
    </source>
</evidence>
<dbReference type="OrthoDB" id="9807974at2"/>
<accession>A0A437M896</accession>
<dbReference type="FunFam" id="1.20.58.110:FF:000001">
    <property type="entry name" value="30S ribosomal protein S20"/>
    <property type="match status" value="1"/>
</dbReference>
<dbReference type="InterPro" id="IPR002583">
    <property type="entry name" value="Ribosomal_bS20"/>
</dbReference>
<evidence type="ECO:0000256" key="8">
    <source>
        <dbReference type="HAMAP-Rule" id="MF_00500"/>
    </source>
</evidence>
<comment type="function">
    <text evidence="1 8">Binds directly to 16S ribosomal RNA.</text>
</comment>
<proteinExistence type="inferred from homology"/>
<comment type="caution">
    <text evidence="9">The sequence shown here is derived from an EMBL/GenBank/DDBJ whole genome shotgun (WGS) entry which is preliminary data.</text>
</comment>
<evidence type="ECO:0000256" key="7">
    <source>
        <dbReference type="ARBA" id="ARBA00035136"/>
    </source>
</evidence>
<dbReference type="RefSeq" id="WP_127743047.1">
    <property type="nucleotide sequence ID" value="NZ_SACN01000001.1"/>
</dbReference>
<dbReference type="AlphaFoldDB" id="A0A437M896"/>
<evidence type="ECO:0000256" key="1">
    <source>
        <dbReference type="ARBA" id="ARBA00003134"/>
    </source>
</evidence>
<name>A0A437M896_9SPHN</name>
<reference evidence="9 10" key="1">
    <citation type="submission" date="2019-01" db="EMBL/GenBank/DDBJ databases">
        <authorList>
            <person name="Chen W.-M."/>
        </authorList>
    </citation>
    <scope>NUCLEOTIDE SEQUENCE [LARGE SCALE GENOMIC DNA]</scope>
    <source>
        <strain evidence="9 10">CCP-7</strain>
    </source>
</reference>
<dbReference type="SUPFAM" id="SSF46992">
    <property type="entry name" value="Ribosomal protein S20"/>
    <property type="match status" value="1"/>
</dbReference>
<evidence type="ECO:0000256" key="3">
    <source>
        <dbReference type="ARBA" id="ARBA00022730"/>
    </source>
</evidence>
<dbReference type="NCBIfam" id="TIGR00029">
    <property type="entry name" value="S20"/>
    <property type="match status" value="1"/>
</dbReference>
<keyword evidence="5 8" id="KW-0689">Ribosomal protein</keyword>
<keyword evidence="4 8" id="KW-0694">RNA-binding</keyword>
<dbReference type="PANTHER" id="PTHR33398">
    <property type="entry name" value="30S RIBOSOMAL PROTEIN S20"/>
    <property type="match status" value="1"/>
</dbReference>
<comment type="similarity">
    <text evidence="2 8">Belongs to the bacterial ribosomal protein bS20 family.</text>
</comment>
<keyword evidence="3 8" id="KW-0699">rRNA-binding</keyword>
<evidence type="ECO:0000313" key="10">
    <source>
        <dbReference type="Proteomes" id="UP000282971"/>
    </source>
</evidence>